<dbReference type="GO" id="GO:0004857">
    <property type="term" value="F:enzyme inhibitor activity"/>
    <property type="evidence" value="ECO:0007669"/>
    <property type="project" value="InterPro"/>
</dbReference>
<evidence type="ECO:0000256" key="1">
    <source>
        <dbReference type="ARBA" id="ARBA00006027"/>
    </source>
</evidence>
<evidence type="ECO:0000259" key="8">
    <source>
        <dbReference type="SMART" id="SM00856"/>
    </source>
</evidence>
<organism evidence="9">
    <name type="scientific">Rhizophora mucronata</name>
    <name type="common">Asiatic mangrove</name>
    <dbReference type="NCBI Taxonomy" id="61149"/>
    <lineage>
        <taxon>Eukaryota</taxon>
        <taxon>Viridiplantae</taxon>
        <taxon>Streptophyta</taxon>
        <taxon>Embryophyta</taxon>
        <taxon>Tracheophyta</taxon>
        <taxon>Spermatophyta</taxon>
        <taxon>Magnoliopsida</taxon>
        <taxon>eudicotyledons</taxon>
        <taxon>Gunneridae</taxon>
        <taxon>Pentapetalae</taxon>
        <taxon>rosids</taxon>
        <taxon>fabids</taxon>
        <taxon>Malpighiales</taxon>
        <taxon>Rhizophoraceae</taxon>
        <taxon>Rhizophora</taxon>
    </lineage>
</organism>
<dbReference type="PANTHER" id="PTHR31080:SF118">
    <property type="entry name" value="PECTINESTERASE INHIBITOR 10"/>
    <property type="match status" value="1"/>
</dbReference>
<dbReference type="FunFam" id="1.20.140.40:FF:000010">
    <property type="entry name" value="Pectinesterase"/>
    <property type="match status" value="1"/>
</dbReference>
<dbReference type="CDD" id="cd15798">
    <property type="entry name" value="PMEI-like_3"/>
    <property type="match status" value="1"/>
</dbReference>
<dbReference type="SUPFAM" id="SSF101148">
    <property type="entry name" value="Plant invertase/pectin methylesterase inhibitor"/>
    <property type="match status" value="1"/>
</dbReference>
<feature type="domain" description="Pectinesterase inhibitor" evidence="8">
    <location>
        <begin position="35"/>
        <end position="193"/>
    </location>
</feature>
<dbReference type="NCBIfam" id="TIGR01614">
    <property type="entry name" value="PME_inhib"/>
    <property type="match status" value="1"/>
</dbReference>
<comment type="similarity">
    <text evidence="1">In the N-terminal section; belongs to the PMEI family.</text>
</comment>
<dbReference type="Pfam" id="PF04043">
    <property type="entry name" value="PMEI"/>
    <property type="match status" value="1"/>
</dbReference>
<dbReference type="EMBL" id="GGEC01081880">
    <property type="protein sequence ID" value="MBX62364.1"/>
    <property type="molecule type" value="Transcribed_RNA"/>
</dbReference>
<dbReference type="PANTHER" id="PTHR31080">
    <property type="entry name" value="PECTINESTERASE INHIBITOR-LIKE"/>
    <property type="match status" value="1"/>
</dbReference>
<evidence type="ECO:0000313" key="9">
    <source>
        <dbReference type="EMBL" id="MBX62364.1"/>
    </source>
</evidence>
<dbReference type="GO" id="GO:0030599">
    <property type="term" value="F:pectinesterase activity"/>
    <property type="evidence" value="ECO:0007669"/>
    <property type="project" value="UniProtKB-EC"/>
</dbReference>
<comment type="similarity">
    <text evidence="2">In the C-terminal section; belongs to the pectinesterase family.</text>
</comment>
<comment type="similarity">
    <text evidence="7">Belongs to the PMEI family.</text>
</comment>
<evidence type="ECO:0000256" key="3">
    <source>
        <dbReference type="ARBA" id="ARBA00013229"/>
    </source>
</evidence>
<accession>A0A2P2Q5W6</accession>
<dbReference type="InterPro" id="IPR035513">
    <property type="entry name" value="Invertase/methylesterase_inhib"/>
</dbReference>
<evidence type="ECO:0000256" key="7">
    <source>
        <dbReference type="ARBA" id="ARBA00038471"/>
    </source>
</evidence>
<dbReference type="InterPro" id="IPR006501">
    <property type="entry name" value="Pectinesterase_inhib_dom"/>
</dbReference>
<protein>
    <recommendedName>
        <fullName evidence="3">pectinesterase</fullName>
        <ecNumber evidence="3">3.1.1.11</ecNumber>
    </recommendedName>
</protein>
<keyword evidence="5" id="KW-1015">Disulfide bond</keyword>
<dbReference type="SMART" id="SM00856">
    <property type="entry name" value="PMEI"/>
    <property type="match status" value="1"/>
</dbReference>
<reference evidence="9" key="1">
    <citation type="submission" date="2018-02" db="EMBL/GenBank/DDBJ databases">
        <title>Rhizophora mucronata_Transcriptome.</title>
        <authorList>
            <person name="Meera S.P."/>
            <person name="Sreeshan A."/>
            <person name="Augustine A."/>
        </authorList>
    </citation>
    <scope>NUCLEOTIDE SEQUENCE</scope>
    <source>
        <tissue evidence="9">Leaf</tissue>
    </source>
</reference>
<dbReference type="AlphaFoldDB" id="A0A2P2Q5W6"/>
<evidence type="ECO:0000256" key="2">
    <source>
        <dbReference type="ARBA" id="ARBA00007786"/>
    </source>
</evidence>
<evidence type="ECO:0000256" key="6">
    <source>
        <dbReference type="ARBA" id="ARBA00023180"/>
    </source>
</evidence>
<proteinExistence type="inferred from homology"/>
<evidence type="ECO:0000256" key="5">
    <source>
        <dbReference type="ARBA" id="ARBA00023157"/>
    </source>
</evidence>
<name>A0A2P2Q5W6_RHIMU</name>
<dbReference type="Gene3D" id="1.20.140.40">
    <property type="entry name" value="Invertase/pectin methylesterase inhibitor family protein"/>
    <property type="match status" value="1"/>
</dbReference>
<sequence length="198" mass="21824">MEVSILGRALTAVLFLQLSIYIFSSLATRPLPKDIDTEYIETSCNFTLYPHLCYNSLSSYANEIKTNPQLLVDTALNVTLVATESTSKLMKNLSKLHDPNTREGAAWRDCVEEIGDSVYELQRSLGEMSQAGGQNSEIVKSDVQTWVSAALTDDDTCMDGFDDWGTAVNVEVMKIVRTHVVKIAHLTSNVLALVNNCA</sequence>
<evidence type="ECO:0000256" key="4">
    <source>
        <dbReference type="ARBA" id="ARBA00022729"/>
    </source>
</evidence>
<dbReference type="EC" id="3.1.1.11" evidence="3"/>
<dbReference type="InterPro" id="IPR051955">
    <property type="entry name" value="PME_Inhibitor"/>
</dbReference>
<keyword evidence="6" id="KW-0325">Glycoprotein</keyword>
<keyword evidence="4" id="KW-0732">Signal</keyword>